<gene>
    <name evidence="5" type="ORF">EAS64_35760</name>
</gene>
<proteinExistence type="inferred from homology"/>
<evidence type="ECO:0000256" key="1">
    <source>
        <dbReference type="ARBA" id="ARBA00006484"/>
    </source>
</evidence>
<keyword evidence="6" id="KW-1185">Reference proteome</keyword>
<dbReference type="GO" id="GO:0016020">
    <property type="term" value="C:membrane"/>
    <property type="evidence" value="ECO:0007669"/>
    <property type="project" value="TreeGrafter"/>
</dbReference>
<comment type="similarity">
    <text evidence="1">Belongs to the short-chain dehydrogenases/reductases (SDR) family.</text>
</comment>
<dbReference type="NCBIfam" id="NF005495">
    <property type="entry name" value="PRK07109.1"/>
    <property type="match status" value="1"/>
</dbReference>
<reference evidence="5 6" key="1">
    <citation type="submission" date="2018-11" db="EMBL/GenBank/DDBJ databases">
        <title>Trebonia kvetii gen.nov., sp.nov., a novel acidophilic actinobacterium, and proposal of the new actinobacterial family Treboniaceae fam. nov.</title>
        <authorList>
            <person name="Rapoport D."/>
            <person name="Sagova-Mareckova M."/>
            <person name="Sedlacek I."/>
            <person name="Provaznik J."/>
            <person name="Kralova S."/>
            <person name="Pavlinic D."/>
            <person name="Benes V."/>
            <person name="Kopecky J."/>
        </authorList>
    </citation>
    <scope>NUCLEOTIDE SEQUENCE [LARGE SCALE GENOMIC DNA]</scope>
    <source>
        <strain evidence="5 6">15Tr583</strain>
    </source>
</reference>
<dbReference type="PRINTS" id="PR00081">
    <property type="entry name" value="GDHRDH"/>
</dbReference>
<dbReference type="InterPro" id="IPR036291">
    <property type="entry name" value="NAD(P)-bd_dom_sf"/>
</dbReference>
<keyword evidence="2" id="KW-0560">Oxidoreductase</keyword>
<evidence type="ECO:0000256" key="2">
    <source>
        <dbReference type="ARBA" id="ARBA00023002"/>
    </source>
</evidence>
<evidence type="ECO:0000313" key="5">
    <source>
        <dbReference type="EMBL" id="TVZ00924.1"/>
    </source>
</evidence>
<name>A0A6P2BPL2_9ACTN</name>
<evidence type="ECO:0000313" key="6">
    <source>
        <dbReference type="Proteomes" id="UP000460272"/>
    </source>
</evidence>
<dbReference type="EMBL" id="RPFW01000008">
    <property type="protein sequence ID" value="TVZ00924.1"/>
    <property type="molecule type" value="Genomic_DNA"/>
</dbReference>
<dbReference type="PROSITE" id="PS00061">
    <property type="entry name" value="ADH_SHORT"/>
    <property type="match status" value="1"/>
</dbReference>
<dbReference type="SMART" id="SM00822">
    <property type="entry name" value="PKS_KR"/>
    <property type="match status" value="1"/>
</dbReference>
<feature type="domain" description="Ketoreductase" evidence="4">
    <location>
        <begin position="32"/>
        <end position="218"/>
    </location>
</feature>
<sequence>MPDVPPAEVVPVPAPAPGPLKEPATTRPAAPRTIVVTGASAGIGRATAERFGRRGDRVALIARGEDGLRGAAEAVERAGGTALVLPCDVADFDAVDQAADRAEAELGPIDVWVNVAFTSVFAPFTKITPAEFKRVTEVTYLGYVYGTMAALQRMTPRDRGTIVQVGSALGYRAIPLQSAYCGAKHAVNGFTESVRCELLHDHSNVKITIVQMPAVNTPQFSWVRSRLPRQPQPVPPIYEPEVAAEGVVFAAEHPDRKEYWVGGSTAATIFAQKFAAPLLDRYLGKTGYDSQQTDQREPASRADNLWQPLDQAPGSDHGANGEFDEKSRSHSGHTALSEATETAGAVVTRAFGSLITTARSGTARRRQR</sequence>
<dbReference type="Proteomes" id="UP000460272">
    <property type="component" value="Unassembled WGS sequence"/>
</dbReference>
<evidence type="ECO:0000259" key="4">
    <source>
        <dbReference type="SMART" id="SM00822"/>
    </source>
</evidence>
<dbReference type="InterPro" id="IPR057326">
    <property type="entry name" value="KR_dom"/>
</dbReference>
<dbReference type="AlphaFoldDB" id="A0A6P2BPL2"/>
<protein>
    <submittedName>
        <fullName evidence="5">SDR family NAD(P)-dependent oxidoreductase</fullName>
    </submittedName>
</protein>
<dbReference type="Pfam" id="PF00106">
    <property type="entry name" value="adh_short"/>
    <property type="match status" value="1"/>
</dbReference>
<evidence type="ECO:0000256" key="3">
    <source>
        <dbReference type="SAM" id="MobiDB-lite"/>
    </source>
</evidence>
<feature type="region of interest" description="Disordered" evidence="3">
    <location>
        <begin position="1"/>
        <end position="33"/>
    </location>
</feature>
<dbReference type="SUPFAM" id="SSF51735">
    <property type="entry name" value="NAD(P)-binding Rossmann-fold domains"/>
    <property type="match status" value="1"/>
</dbReference>
<dbReference type="OrthoDB" id="151996at2"/>
<dbReference type="InterPro" id="IPR020904">
    <property type="entry name" value="Sc_DH/Rdtase_CS"/>
</dbReference>
<dbReference type="PANTHER" id="PTHR44196:SF1">
    <property type="entry name" value="DEHYDROGENASE_REDUCTASE SDR FAMILY MEMBER 7B"/>
    <property type="match status" value="1"/>
</dbReference>
<organism evidence="5 6">
    <name type="scientific">Trebonia kvetii</name>
    <dbReference type="NCBI Taxonomy" id="2480626"/>
    <lineage>
        <taxon>Bacteria</taxon>
        <taxon>Bacillati</taxon>
        <taxon>Actinomycetota</taxon>
        <taxon>Actinomycetes</taxon>
        <taxon>Streptosporangiales</taxon>
        <taxon>Treboniaceae</taxon>
        <taxon>Trebonia</taxon>
    </lineage>
</organism>
<dbReference type="Gene3D" id="3.40.50.720">
    <property type="entry name" value="NAD(P)-binding Rossmann-like Domain"/>
    <property type="match status" value="1"/>
</dbReference>
<dbReference type="CDD" id="cd05360">
    <property type="entry name" value="SDR_c3"/>
    <property type="match status" value="1"/>
</dbReference>
<accession>A0A6P2BPL2</accession>
<comment type="caution">
    <text evidence="5">The sequence shown here is derived from an EMBL/GenBank/DDBJ whole genome shotgun (WGS) entry which is preliminary data.</text>
</comment>
<feature type="region of interest" description="Disordered" evidence="3">
    <location>
        <begin position="306"/>
        <end position="342"/>
    </location>
</feature>
<dbReference type="InterPro" id="IPR002347">
    <property type="entry name" value="SDR_fam"/>
</dbReference>
<feature type="compositionally biased region" description="Low complexity" evidence="3">
    <location>
        <begin position="1"/>
        <end position="11"/>
    </location>
</feature>
<dbReference type="GO" id="GO:0016491">
    <property type="term" value="F:oxidoreductase activity"/>
    <property type="evidence" value="ECO:0007669"/>
    <property type="project" value="UniProtKB-KW"/>
</dbReference>
<dbReference type="PANTHER" id="PTHR44196">
    <property type="entry name" value="DEHYDROGENASE/REDUCTASE SDR FAMILY MEMBER 7B"/>
    <property type="match status" value="1"/>
</dbReference>